<dbReference type="SUPFAM" id="SSF51735">
    <property type="entry name" value="NAD(P)-binding Rossmann-fold domains"/>
    <property type="match status" value="1"/>
</dbReference>
<sequence length="261" mass="26174">MELAGIRDKTALVTGAAGGIGAAVASALAGQGARVAAVDTDGAGLEALADAVRSSGRIEVFKADVSSGAEIGAVVDRVAAKFGRIDFLVNVAGVLRPRSVLDTSDEDWSTTFGVNATGVFNTSRAVARHMVEDGGGGAIVTIASNAAAVPRSRMAAYGASKAASVAFTKTLALELAEHSIRCNVVSPGSTDTPMLRTLTGGADPSAAAIAGDATQFKVGIPLKKIARPSDVADAVLFLLSDHANHVTMQELFVDGGAALGA</sequence>
<dbReference type="InterPro" id="IPR057326">
    <property type="entry name" value="KR_dom"/>
</dbReference>
<comment type="similarity">
    <text evidence="1">Belongs to the short-chain dehydrogenases/reductases (SDR) family.</text>
</comment>
<dbReference type="EMBL" id="RBXR01000001">
    <property type="protein sequence ID" value="RKT74560.1"/>
    <property type="molecule type" value="Genomic_DNA"/>
</dbReference>
<dbReference type="PANTHER" id="PTHR24321">
    <property type="entry name" value="DEHYDROGENASES, SHORT CHAIN"/>
    <property type="match status" value="1"/>
</dbReference>
<dbReference type="InterPro" id="IPR036291">
    <property type="entry name" value="NAD(P)-bd_dom_sf"/>
</dbReference>
<organism evidence="5 6">
    <name type="scientific">Saccharothrix variisporea</name>
    <dbReference type="NCBI Taxonomy" id="543527"/>
    <lineage>
        <taxon>Bacteria</taxon>
        <taxon>Bacillati</taxon>
        <taxon>Actinomycetota</taxon>
        <taxon>Actinomycetes</taxon>
        <taxon>Pseudonocardiales</taxon>
        <taxon>Pseudonocardiaceae</taxon>
        <taxon>Saccharothrix</taxon>
    </lineage>
</organism>
<keyword evidence="2" id="KW-0560">Oxidoreductase</keyword>
<accession>A0A495XJH5</accession>
<gene>
    <name evidence="5" type="ORF">DFJ66_7922</name>
</gene>
<dbReference type="PRINTS" id="PR01397">
    <property type="entry name" value="DHBDHDRGNASE"/>
</dbReference>
<evidence type="ECO:0000256" key="3">
    <source>
        <dbReference type="NCBIfam" id="TIGR04316"/>
    </source>
</evidence>
<dbReference type="InterPro" id="IPR003560">
    <property type="entry name" value="DHB_DH"/>
</dbReference>
<name>A0A495XJH5_9PSEU</name>
<comment type="caution">
    <text evidence="5">The sequence shown here is derived from an EMBL/GenBank/DDBJ whole genome shotgun (WGS) entry which is preliminary data.</text>
</comment>
<dbReference type="InterPro" id="IPR020904">
    <property type="entry name" value="Sc_DH/Rdtase_CS"/>
</dbReference>
<dbReference type="Gene3D" id="3.40.50.720">
    <property type="entry name" value="NAD(P)-binding Rossmann-like Domain"/>
    <property type="match status" value="1"/>
</dbReference>
<dbReference type="RefSeq" id="WP_121229431.1">
    <property type="nucleotide sequence ID" value="NZ_JBIUBA010000003.1"/>
</dbReference>
<dbReference type="Pfam" id="PF13561">
    <property type="entry name" value="adh_short_C2"/>
    <property type="match status" value="1"/>
</dbReference>
<protein>
    <recommendedName>
        <fullName evidence="3">2,3-dihydro-2,3-dihydroxybenzoate dehydrogenase</fullName>
        <ecNumber evidence="3">1.3.1.28</ecNumber>
    </recommendedName>
</protein>
<evidence type="ECO:0000256" key="2">
    <source>
        <dbReference type="ARBA" id="ARBA00023002"/>
    </source>
</evidence>
<dbReference type="PROSITE" id="PS00061">
    <property type="entry name" value="ADH_SHORT"/>
    <property type="match status" value="1"/>
</dbReference>
<dbReference type="FunFam" id="3.40.50.720:FF:000084">
    <property type="entry name" value="Short-chain dehydrogenase reductase"/>
    <property type="match status" value="1"/>
</dbReference>
<dbReference type="PANTHER" id="PTHR24321:SF13">
    <property type="entry name" value="2,3-DIHYDRO-2,3-DIHYDROXYBENZOATE DEHYDROGENASE"/>
    <property type="match status" value="1"/>
</dbReference>
<dbReference type="NCBIfam" id="TIGR04316">
    <property type="entry name" value="dhbA_paeA"/>
    <property type="match status" value="1"/>
</dbReference>
<dbReference type="InterPro" id="IPR002347">
    <property type="entry name" value="SDR_fam"/>
</dbReference>
<evidence type="ECO:0000259" key="4">
    <source>
        <dbReference type="SMART" id="SM00822"/>
    </source>
</evidence>
<dbReference type="GO" id="GO:0008667">
    <property type="term" value="F:2,3-dihydro-2,3-dihydroxybenzoate dehydrogenase activity"/>
    <property type="evidence" value="ECO:0007669"/>
    <property type="project" value="UniProtKB-UniRule"/>
</dbReference>
<feature type="domain" description="Ketoreductase" evidence="4">
    <location>
        <begin position="9"/>
        <end position="190"/>
    </location>
</feature>
<dbReference type="Proteomes" id="UP000272729">
    <property type="component" value="Unassembled WGS sequence"/>
</dbReference>
<evidence type="ECO:0000313" key="6">
    <source>
        <dbReference type="Proteomes" id="UP000272729"/>
    </source>
</evidence>
<dbReference type="AlphaFoldDB" id="A0A495XJH5"/>
<evidence type="ECO:0000256" key="1">
    <source>
        <dbReference type="ARBA" id="ARBA00006484"/>
    </source>
</evidence>
<keyword evidence="6" id="KW-1185">Reference proteome</keyword>
<evidence type="ECO:0000313" key="5">
    <source>
        <dbReference type="EMBL" id="RKT74560.1"/>
    </source>
</evidence>
<dbReference type="EC" id="1.3.1.28" evidence="3"/>
<dbReference type="GO" id="GO:0019290">
    <property type="term" value="P:siderophore biosynthetic process"/>
    <property type="evidence" value="ECO:0007669"/>
    <property type="project" value="InterPro"/>
</dbReference>
<dbReference type="PRINTS" id="PR00080">
    <property type="entry name" value="SDRFAMILY"/>
</dbReference>
<dbReference type="OrthoDB" id="9803333at2"/>
<reference evidence="5 6" key="1">
    <citation type="submission" date="2018-10" db="EMBL/GenBank/DDBJ databases">
        <title>Sequencing the genomes of 1000 actinobacteria strains.</title>
        <authorList>
            <person name="Klenk H.-P."/>
        </authorList>
    </citation>
    <scope>NUCLEOTIDE SEQUENCE [LARGE SCALE GENOMIC DNA]</scope>
    <source>
        <strain evidence="5 6">DSM 43911</strain>
    </source>
</reference>
<proteinExistence type="inferred from homology"/>
<dbReference type="SMART" id="SM00822">
    <property type="entry name" value="PKS_KR"/>
    <property type="match status" value="1"/>
</dbReference>